<dbReference type="GO" id="GO:0055052">
    <property type="term" value="C:ATP-binding cassette (ABC) transporter complex, substrate-binding subunit-containing"/>
    <property type="evidence" value="ECO:0007669"/>
    <property type="project" value="TreeGrafter"/>
</dbReference>
<evidence type="ECO:0000256" key="2">
    <source>
        <dbReference type="ARBA" id="ARBA00022475"/>
    </source>
</evidence>
<evidence type="ECO:0000259" key="7">
    <source>
        <dbReference type="PROSITE" id="PS50893"/>
    </source>
</evidence>
<evidence type="ECO:0000256" key="6">
    <source>
        <dbReference type="ARBA" id="ARBA00023136"/>
    </source>
</evidence>
<dbReference type="GO" id="GO:0005524">
    <property type="term" value="F:ATP binding"/>
    <property type="evidence" value="ECO:0007669"/>
    <property type="project" value="UniProtKB-KW"/>
</dbReference>
<dbReference type="Gene3D" id="3.40.50.300">
    <property type="entry name" value="P-loop containing nucleotide triphosphate hydrolases"/>
    <property type="match status" value="1"/>
</dbReference>
<dbReference type="PANTHER" id="PTHR43875:SF3">
    <property type="entry name" value="MALTOSE_MALTODEXTRIN IMPORT ATP-BINDING PROTEIN MALK"/>
    <property type="match status" value="1"/>
</dbReference>
<dbReference type="InterPro" id="IPR017871">
    <property type="entry name" value="ABC_transporter-like_CS"/>
</dbReference>
<dbReference type="InterPro" id="IPR040582">
    <property type="entry name" value="OB_MalK-like"/>
</dbReference>
<accession>A0A2N7VKH7</accession>
<evidence type="ECO:0000256" key="5">
    <source>
        <dbReference type="ARBA" id="ARBA00022840"/>
    </source>
</evidence>
<dbReference type="NCBIfam" id="NF008653">
    <property type="entry name" value="PRK11650.1"/>
    <property type="match status" value="1"/>
</dbReference>
<keyword evidence="6" id="KW-0472">Membrane</keyword>
<dbReference type="InterPro" id="IPR003593">
    <property type="entry name" value="AAA+_ATPase"/>
</dbReference>
<dbReference type="GO" id="GO:0016887">
    <property type="term" value="F:ATP hydrolysis activity"/>
    <property type="evidence" value="ECO:0007669"/>
    <property type="project" value="InterPro"/>
</dbReference>
<evidence type="ECO:0000256" key="4">
    <source>
        <dbReference type="ARBA" id="ARBA00022741"/>
    </source>
</evidence>
<comment type="caution">
    <text evidence="8">The sequence shown here is derived from an EMBL/GenBank/DDBJ whole genome shotgun (WGS) entry which is preliminary data.</text>
</comment>
<evidence type="ECO:0000256" key="1">
    <source>
        <dbReference type="ARBA" id="ARBA00022448"/>
    </source>
</evidence>
<proteinExistence type="predicted"/>
<keyword evidence="9" id="KW-1185">Reference proteome</keyword>
<evidence type="ECO:0000313" key="8">
    <source>
        <dbReference type="EMBL" id="PMS17660.1"/>
    </source>
</evidence>
<dbReference type="OrthoDB" id="5298774at2"/>
<sequence length="388" mass="42401">MASISLRHVSKQYGQHAPVLREVNLDIAQHEFCVFLGPSGCGKSTLLRIIAGLEDLTTGELCIAGERMNETPPAERGVAMVFQSYALFPHMSVFENMGFGLRIARVPKDEIRRRVVEAARVLQLEALLARKPRELSGGQRQRVAIGRAIVREPKVFLFDEPLSNLDAALRGQTRIEIARLHSRFREASSVYVTHDQVEAMTLADKIVLLRAGEEVARSGSIAQIGAPLDLYHRPASLFVAGFIGSPRMNFLPATIESAGDDWVGLRLNDSDERLMLPGNAMNLPLAAGQPVTLGIRPEHLSAAPEVDVAARRRSIVRTVQLVEQLGEAAYVHLDQPGGAPLLAKAQGTCALHPGDRQAFHLTDGAWHLFDETGNAIELARTRDALMTA</sequence>
<dbReference type="Pfam" id="PF00005">
    <property type="entry name" value="ABC_tran"/>
    <property type="match status" value="1"/>
</dbReference>
<gene>
    <name evidence="8" type="ORF">C0Z18_19580</name>
</gene>
<keyword evidence="2" id="KW-1003">Cell membrane</keyword>
<dbReference type="InterPro" id="IPR008995">
    <property type="entry name" value="Mo/tungstate-bd_C_term_dom"/>
</dbReference>
<dbReference type="EMBL" id="PNYA01000018">
    <property type="protein sequence ID" value="PMS17660.1"/>
    <property type="molecule type" value="Genomic_DNA"/>
</dbReference>
<organism evidence="8 9">
    <name type="scientific">Trinickia dabaoshanensis</name>
    <dbReference type="NCBI Taxonomy" id="564714"/>
    <lineage>
        <taxon>Bacteria</taxon>
        <taxon>Pseudomonadati</taxon>
        <taxon>Pseudomonadota</taxon>
        <taxon>Betaproteobacteria</taxon>
        <taxon>Burkholderiales</taxon>
        <taxon>Burkholderiaceae</taxon>
        <taxon>Trinickia</taxon>
    </lineage>
</organism>
<dbReference type="InterPro" id="IPR015855">
    <property type="entry name" value="ABC_transpr_MalK-like"/>
</dbReference>
<dbReference type="Pfam" id="PF17912">
    <property type="entry name" value="OB_MalK"/>
    <property type="match status" value="1"/>
</dbReference>
<dbReference type="SUPFAM" id="SSF50331">
    <property type="entry name" value="MOP-like"/>
    <property type="match status" value="1"/>
</dbReference>
<dbReference type="Proteomes" id="UP000235616">
    <property type="component" value="Unassembled WGS sequence"/>
</dbReference>
<dbReference type="Gene3D" id="2.40.50.100">
    <property type="match status" value="1"/>
</dbReference>
<keyword evidence="5" id="KW-0067">ATP-binding</keyword>
<dbReference type="CDD" id="cd03301">
    <property type="entry name" value="ABC_MalK_N"/>
    <property type="match status" value="1"/>
</dbReference>
<name>A0A2N7VKH7_9BURK</name>
<keyword evidence="3" id="KW-0997">Cell inner membrane</keyword>
<reference evidence="8 9" key="1">
    <citation type="submission" date="2018-01" db="EMBL/GenBank/DDBJ databases">
        <title>Whole genome analyses suggest that Burkholderia sensu lato contains two further novel genera in the rhizoxinica-symbiotica group Mycetohabitans gen. nov., and Trinickia gen. nov.: implications for the evolution of diazotrophy and nodulation in the Burkholderiaceae.</title>
        <authorList>
            <person name="Estrada-de los Santos P."/>
            <person name="Palmer M."/>
            <person name="Chavez-Ramirez B."/>
            <person name="Beukes C."/>
            <person name="Steenkamp E.T."/>
            <person name="Hirsch A.M."/>
            <person name="Manyaka P."/>
            <person name="Maluk M."/>
            <person name="Lafos M."/>
            <person name="Crook M."/>
            <person name="Gross E."/>
            <person name="Simon M.F."/>
            <person name="Bueno dos Reis Junior F."/>
            <person name="Poole P.S."/>
            <person name="Venter S.N."/>
            <person name="James E.K."/>
        </authorList>
    </citation>
    <scope>NUCLEOTIDE SEQUENCE [LARGE SCALE GENOMIC DNA]</scope>
    <source>
        <strain evidence="8 9">GIMN1.004</strain>
    </source>
</reference>
<dbReference type="InterPro" id="IPR012340">
    <property type="entry name" value="NA-bd_OB-fold"/>
</dbReference>
<dbReference type="SMART" id="SM00382">
    <property type="entry name" value="AAA"/>
    <property type="match status" value="1"/>
</dbReference>
<keyword evidence="4" id="KW-0547">Nucleotide-binding</keyword>
<dbReference type="RefSeq" id="WP_102647082.1">
    <property type="nucleotide sequence ID" value="NZ_PNYA01000018.1"/>
</dbReference>
<dbReference type="InterPro" id="IPR003439">
    <property type="entry name" value="ABC_transporter-like_ATP-bd"/>
</dbReference>
<dbReference type="PROSITE" id="PS50893">
    <property type="entry name" value="ABC_TRANSPORTER_2"/>
    <property type="match status" value="1"/>
</dbReference>
<dbReference type="Gene3D" id="2.40.50.140">
    <property type="entry name" value="Nucleic acid-binding proteins"/>
    <property type="match status" value="1"/>
</dbReference>
<dbReference type="GO" id="GO:1990060">
    <property type="term" value="C:maltose transport complex"/>
    <property type="evidence" value="ECO:0007669"/>
    <property type="project" value="TreeGrafter"/>
</dbReference>
<dbReference type="SUPFAM" id="SSF52540">
    <property type="entry name" value="P-loop containing nucleoside triphosphate hydrolases"/>
    <property type="match status" value="1"/>
</dbReference>
<dbReference type="InterPro" id="IPR027417">
    <property type="entry name" value="P-loop_NTPase"/>
</dbReference>
<protein>
    <submittedName>
        <fullName evidence="8">ABC transporter</fullName>
    </submittedName>
</protein>
<dbReference type="PROSITE" id="PS00211">
    <property type="entry name" value="ABC_TRANSPORTER_1"/>
    <property type="match status" value="1"/>
</dbReference>
<dbReference type="GO" id="GO:0015423">
    <property type="term" value="F:ABC-type maltose transporter activity"/>
    <property type="evidence" value="ECO:0007669"/>
    <property type="project" value="TreeGrafter"/>
</dbReference>
<evidence type="ECO:0000313" key="9">
    <source>
        <dbReference type="Proteomes" id="UP000235616"/>
    </source>
</evidence>
<dbReference type="PANTHER" id="PTHR43875">
    <property type="entry name" value="MALTODEXTRIN IMPORT ATP-BINDING PROTEIN MSMX"/>
    <property type="match status" value="1"/>
</dbReference>
<feature type="domain" description="ABC transporter" evidence="7">
    <location>
        <begin position="4"/>
        <end position="243"/>
    </location>
</feature>
<dbReference type="InterPro" id="IPR047641">
    <property type="entry name" value="ABC_transpr_MalK/UgpC-like"/>
</dbReference>
<evidence type="ECO:0000256" key="3">
    <source>
        <dbReference type="ARBA" id="ARBA00022519"/>
    </source>
</evidence>
<dbReference type="AlphaFoldDB" id="A0A2N7VKH7"/>
<keyword evidence="1" id="KW-0813">Transport</keyword>
<dbReference type="FunFam" id="3.40.50.300:FF:000042">
    <property type="entry name" value="Maltose/maltodextrin ABC transporter, ATP-binding protein"/>
    <property type="match status" value="1"/>
</dbReference>